<dbReference type="InterPro" id="IPR013587">
    <property type="entry name" value="Nitrate/nitrite_sensing"/>
</dbReference>
<gene>
    <name evidence="16" type="ORF">TM51_05092</name>
</gene>
<feature type="compositionally biased region" description="Low complexity" evidence="12">
    <location>
        <begin position="702"/>
        <end position="714"/>
    </location>
</feature>
<evidence type="ECO:0000313" key="17">
    <source>
        <dbReference type="Proteomes" id="UP000014184"/>
    </source>
</evidence>
<dbReference type="InterPro" id="IPR003594">
    <property type="entry name" value="HATPase_dom"/>
</dbReference>
<name>A0A9P2TB60_THEFU</name>
<dbReference type="GO" id="GO:0005524">
    <property type="term" value="F:ATP binding"/>
    <property type="evidence" value="ECO:0007669"/>
    <property type="project" value="UniProtKB-KW"/>
</dbReference>
<evidence type="ECO:0000256" key="9">
    <source>
        <dbReference type="ARBA" id="ARBA00022840"/>
    </source>
</evidence>
<feature type="region of interest" description="Disordered" evidence="12">
    <location>
        <begin position="1"/>
        <end position="32"/>
    </location>
</feature>
<dbReference type="Pfam" id="PF02518">
    <property type="entry name" value="HATPase_c"/>
    <property type="match status" value="1"/>
</dbReference>
<organism evidence="16 17">
    <name type="scientific">Thermobifida fusca TM51</name>
    <dbReference type="NCBI Taxonomy" id="1169414"/>
    <lineage>
        <taxon>Bacteria</taxon>
        <taxon>Bacillati</taxon>
        <taxon>Actinomycetota</taxon>
        <taxon>Actinomycetes</taxon>
        <taxon>Streptosporangiales</taxon>
        <taxon>Nocardiopsidaceae</taxon>
        <taxon>Thermobifida</taxon>
    </lineage>
</organism>
<evidence type="ECO:0000256" key="8">
    <source>
        <dbReference type="ARBA" id="ARBA00022777"/>
    </source>
</evidence>
<evidence type="ECO:0000256" key="3">
    <source>
        <dbReference type="ARBA" id="ARBA00012438"/>
    </source>
</evidence>
<keyword evidence="10 13" id="KW-1133">Transmembrane helix</keyword>
<sequence length="1077" mass="117847">MSTRATNNGADAKDDAPEQAEKTETTAKRPARRWDPRNWRVRSRLVALVVVPTAAALILGVVRFSESALNTFRNERTEAMVTLAEDIVQLGNELGKERMLVAAYIADNPNPTRRSNDRAVALQEQQKIVDQELNDVRAGANELGTPSDPLVKERLDIMLDSLEKLNGVREEVTSTRVTMLPAVTKYRQIISTLTDFVETLANATNTSSELRESVRALSALGRARDDQSYEAALMVHSLIRDSMSGGVQDSIESTQARYNNEIRNFRNSATPAQEALLDENYGGLDVSRLGTMRLRALLRADEGQPLTGITDGDDADSYQQTALSALDTLAKVESSLARMVRAEATAHKEQDRRLLLFDSITVLFVVVFVFLTTSWVARSMVIPLRVLRDGAMRIAAKDLPEAIVRMRETNVRPEEVKITPLEVDSSDEFGEVARSFDEVHRSALRLAADEAALRANVNAMFVNLSRRSQSLVERQLRLIEHLEQSEQDEERLAELFQLDHLATRMRRNNENLLVLSGQDNTRKWAQPVPLVDVLRAAVSEVEQYARVNVRAPSHVSVLGRPVNDVIHLIAELVENATVFSAHDTQVSVTAQAVDNGDIIIEITDSGIGMSAEELESANQKLAEPPVIDVAVSRRMGLFVVSRLANRHGIEVRLRPAHNGGITAAVRLPNDLLITPVEPTPPALTSGRGTTVPDTYAEATAAFASSPAPADPADSVWEPRTSNDRPVWEPRTTPSGLPKRPDPATRAAQQGQQTPPEHPPSGEDLWDAGWKRSVSRTTSPQPVADRPETPRTETPRPETPRPETPRTETPRTESPADTTSTSAIPTVSDSRPSAADTVGSSRTGGQSVYGYSLDRPGQRSAHPLGDTRSSTSERQGWQQNPLSSSYSSGSGRTEQPEVREGYGSTAYLSKRYGPGSGNQNTIIPPSPEHESNEPLPIFDSIESNWFRRRTVRPAVTTTETGPISAVSTPDGLGTEPAAPAQQQSQQPRPEDEWRSAADAGWKTAAERASAPIAGGITASGLPKRIPRANLVPGAAPAPENFKQITSRSAERVRSRFSSFQQGIRQGRDALNKRSSQEE</sequence>
<dbReference type="Proteomes" id="UP000014184">
    <property type="component" value="Unassembled WGS sequence"/>
</dbReference>
<evidence type="ECO:0000256" key="11">
    <source>
        <dbReference type="ARBA" id="ARBA00023012"/>
    </source>
</evidence>
<reference evidence="16 17" key="1">
    <citation type="journal article" date="2013" name="Genome Announc.">
        <title>Draft Genome Sequence of the Lignocellulose Decomposer Thermobifida fusca Strain TM51.</title>
        <authorList>
            <person name="Toth A."/>
            <person name="Barna T."/>
            <person name="Nagy I."/>
            <person name="Horvath B."/>
            <person name="Nagy I."/>
            <person name="Tancsics A."/>
            <person name="Kriszt B."/>
            <person name="Baka E."/>
            <person name="Fekete C."/>
            <person name="Kukolya J."/>
        </authorList>
    </citation>
    <scope>NUCLEOTIDE SEQUENCE [LARGE SCALE GENOMIC DNA]</scope>
    <source>
        <strain evidence="16 17">TM51</strain>
    </source>
</reference>
<feature type="compositionally biased region" description="Polar residues" evidence="12">
    <location>
        <begin position="814"/>
        <end position="830"/>
    </location>
</feature>
<dbReference type="EC" id="2.7.13.3" evidence="3"/>
<evidence type="ECO:0000256" key="4">
    <source>
        <dbReference type="ARBA" id="ARBA00022553"/>
    </source>
</evidence>
<dbReference type="GO" id="GO:0000160">
    <property type="term" value="P:phosphorelay signal transduction system"/>
    <property type="evidence" value="ECO:0007669"/>
    <property type="project" value="UniProtKB-KW"/>
</dbReference>
<accession>A0A9P2TB60</accession>
<dbReference type="InterPro" id="IPR003660">
    <property type="entry name" value="HAMP_dom"/>
</dbReference>
<evidence type="ECO:0000256" key="1">
    <source>
        <dbReference type="ARBA" id="ARBA00000085"/>
    </source>
</evidence>
<feature type="compositionally biased region" description="Polar residues" evidence="12">
    <location>
        <begin position="866"/>
        <end position="881"/>
    </location>
</feature>
<evidence type="ECO:0000256" key="5">
    <source>
        <dbReference type="ARBA" id="ARBA00022679"/>
    </source>
</evidence>
<dbReference type="PANTHER" id="PTHR44936">
    <property type="entry name" value="SENSOR PROTEIN CREC"/>
    <property type="match status" value="1"/>
</dbReference>
<keyword evidence="5" id="KW-0808">Transferase</keyword>
<dbReference type="PANTHER" id="PTHR44936:SF9">
    <property type="entry name" value="SENSOR PROTEIN CREC"/>
    <property type="match status" value="1"/>
</dbReference>
<evidence type="ECO:0000256" key="7">
    <source>
        <dbReference type="ARBA" id="ARBA00022741"/>
    </source>
</evidence>
<evidence type="ECO:0000259" key="15">
    <source>
        <dbReference type="SMART" id="SM00387"/>
    </source>
</evidence>
<feature type="transmembrane region" description="Helical" evidence="13">
    <location>
        <begin position="354"/>
        <end position="377"/>
    </location>
</feature>
<comment type="subcellular location">
    <subcellularLocation>
        <location evidence="2">Membrane</location>
    </subcellularLocation>
</comment>
<evidence type="ECO:0000256" key="13">
    <source>
        <dbReference type="SAM" id="Phobius"/>
    </source>
</evidence>
<dbReference type="Pfam" id="PF08376">
    <property type="entry name" value="NIT"/>
    <property type="match status" value="1"/>
</dbReference>
<dbReference type="AlphaFoldDB" id="A0A9P2TB60"/>
<dbReference type="RefSeq" id="WP_016188422.1">
    <property type="nucleotide sequence ID" value="NZ_AOSG01000023.1"/>
</dbReference>
<dbReference type="GO" id="GO:0004673">
    <property type="term" value="F:protein histidine kinase activity"/>
    <property type="evidence" value="ECO:0007669"/>
    <property type="project" value="UniProtKB-EC"/>
</dbReference>
<keyword evidence="11" id="KW-0902">Two-component regulatory system</keyword>
<dbReference type="Pfam" id="PF00672">
    <property type="entry name" value="HAMP"/>
    <property type="match status" value="1"/>
</dbReference>
<keyword evidence="9" id="KW-0067">ATP-binding</keyword>
<comment type="caution">
    <text evidence="16">The sequence shown here is derived from an EMBL/GenBank/DDBJ whole genome shotgun (WGS) entry which is preliminary data.</text>
</comment>
<dbReference type="SUPFAM" id="SSF55874">
    <property type="entry name" value="ATPase domain of HSP90 chaperone/DNA topoisomerase II/histidine kinase"/>
    <property type="match status" value="1"/>
</dbReference>
<protein>
    <recommendedName>
        <fullName evidence="3">histidine kinase</fullName>
        <ecNumber evidence="3">2.7.13.3</ecNumber>
    </recommendedName>
</protein>
<dbReference type="GO" id="GO:0016020">
    <property type="term" value="C:membrane"/>
    <property type="evidence" value="ECO:0007669"/>
    <property type="project" value="UniProtKB-SubCell"/>
</dbReference>
<feature type="domain" description="HAMP" evidence="14">
    <location>
        <begin position="378"/>
        <end position="448"/>
    </location>
</feature>
<feature type="compositionally biased region" description="Basic and acidic residues" evidence="12">
    <location>
        <begin position="11"/>
        <end position="32"/>
    </location>
</feature>
<evidence type="ECO:0000259" key="14">
    <source>
        <dbReference type="SMART" id="SM00304"/>
    </source>
</evidence>
<keyword evidence="4" id="KW-0597">Phosphoprotein</keyword>
<comment type="catalytic activity">
    <reaction evidence="1">
        <text>ATP + protein L-histidine = ADP + protein N-phospho-L-histidine.</text>
        <dbReference type="EC" id="2.7.13.3"/>
    </reaction>
</comment>
<feature type="transmembrane region" description="Helical" evidence="13">
    <location>
        <begin position="45"/>
        <end position="64"/>
    </location>
</feature>
<feature type="compositionally biased region" description="Low complexity" evidence="12">
    <location>
        <begin position="975"/>
        <end position="986"/>
    </location>
</feature>
<feature type="compositionally biased region" description="Basic and acidic residues" evidence="12">
    <location>
        <begin position="784"/>
        <end position="810"/>
    </location>
</feature>
<keyword evidence="7" id="KW-0547">Nucleotide-binding</keyword>
<dbReference type="InterPro" id="IPR050980">
    <property type="entry name" value="2C_sensor_his_kinase"/>
</dbReference>
<evidence type="ECO:0000256" key="10">
    <source>
        <dbReference type="ARBA" id="ARBA00022989"/>
    </source>
</evidence>
<evidence type="ECO:0000256" key="12">
    <source>
        <dbReference type="SAM" id="MobiDB-lite"/>
    </source>
</evidence>
<keyword evidence="6 13" id="KW-0812">Transmembrane</keyword>
<keyword evidence="13" id="KW-0472">Membrane</keyword>
<keyword evidence="8 16" id="KW-0418">Kinase</keyword>
<evidence type="ECO:0000256" key="6">
    <source>
        <dbReference type="ARBA" id="ARBA00022692"/>
    </source>
</evidence>
<dbReference type="Gene3D" id="3.30.565.10">
    <property type="entry name" value="Histidine kinase-like ATPase, C-terminal domain"/>
    <property type="match status" value="1"/>
</dbReference>
<dbReference type="SMART" id="SM00304">
    <property type="entry name" value="HAMP"/>
    <property type="match status" value="1"/>
</dbReference>
<proteinExistence type="predicted"/>
<evidence type="ECO:0000313" key="16">
    <source>
        <dbReference type="EMBL" id="EOR71947.1"/>
    </source>
</evidence>
<dbReference type="InterPro" id="IPR036890">
    <property type="entry name" value="HATPase_C_sf"/>
</dbReference>
<dbReference type="Gene3D" id="6.10.340.10">
    <property type="match status" value="1"/>
</dbReference>
<feature type="compositionally biased region" description="Basic and acidic residues" evidence="12">
    <location>
        <begin position="1064"/>
        <end position="1077"/>
    </location>
</feature>
<dbReference type="CDD" id="cd06225">
    <property type="entry name" value="HAMP"/>
    <property type="match status" value="1"/>
</dbReference>
<evidence type="ECO:0000256" key="2">
    <source>
        <dbReference type="ARBA" id="ARBA00004370"/>
    </source>
</evidence>
<feature type="domain" description="Histidine kinase/HSP90-like ATPase" evidence="15">
    <location>
        <begin position="560"/>
        <end position="671"/>
    </location>
</feature>
<dbReference type="SMART" id="SM00387">
    <property type="entry name" value="HATPase_c"/>
    <property type="match status" value="1"/>
</dbReference>
<feature type="region of interest" description="Disordered" evidence="12">
    <location>
        <begin position="702"/>
        <end position="1077"/>
    </location>
</feature>
<keyword evidence="17" id="KW-1185">Reference proteome</keyword>
<dbReference type="EMBL" id="AOSG01000023">
    <property type="protein sequence ID" value="EOR71947.1"/>
    <property type="molecule type" value="Genomic_DNA"/>
</dbReference>